<dbReference type="Pfam" id="PF00692">
    <property type="entry name" value="dUTPase"/>
    <property type="match status" value="1"/>
</dbReference>
<dbReference type="AlphaFoldDB" id="A0A848CBB3"/>
<dbReference type="SUPFAM" id="SSF51283">
    <property type="entry name" value="dUTPase-like"/>
    <property type="match status" value="1"/>
</dbReference>
<evidence type="ECO:0000313" key="7">
    <source>
        <dbReference type="EMBL" id="NME52580.1"/>
    </source>
</evidence>
<evidence type="ECO:0000259" key="6">
    <source>
        <dbReference type="Pfam" id="PF00692"/>
    </source>
</evidence>
<dbReference type="CDD" id="cd07557">
    <property type="entry name" value="trimeric_dUTPase"/>
    <property type="match status" value="1"/>
</dbReference>
<evidence type="ECO:0000256" key="3">
    <source>
        <dbReference type="ARBA" id="ARBA00022801"/>
    </source>
</evidence>
<keyword evidence="3 7" id="KW-0378">Hydrolase</keyword>
<comment type="caution">
    <text evidence="7">The sequence shown here is derived from an EMBL/GenBank/DDBJ whole genome shotgun (WGS) entry which is preliminary data.</text>
</comment>
<dbReference type="RefSeq" id="WP_168935917.1">
    <property type="nucleotide sequence ID" value="NZ_CAMDEI010000059.1"/>
</dbReference>
<dbReference type="PANTHER" id="PTHR11241:SF0">
    <property type="entry name" value="DEOXYURIDINE 5'-TRIPHOSPHATE NUCLEOTIDOHYDROLASE"/>
    <property type="match status" value="1"/>
</dbReference>
<dbReference type="GO" id="GO:0006226">
    <property type="term" value="P:dUMP biosynthetic process"/>
    <property type="evidence" value="ECO:0007669"/>
    <property type="project" value="InterPro"/>
</dbReference>
<evidence type="ECO:0000256" key="2">
    <source>
        <dbReference type="ARBA" id="ARBA00012379"/>
    </source>
</evidence>
<dbReference type="InterPro" id="IPR008181">
    <property type="entry name" value="dUTPase"/>
</dbReference>
<gene>
    <name evidence="7" type="primary">dut</name>
    <name evidence="7" type="ORF">HF854_08620</name>
</gene>
<dbReference type="Gene3D" id="2.70.40.10">
    <property type="match status" value="1"/>
</dbReference>
<accession>A0A848CBB3</accession>
<dbReference type="Proteomes" id="UP000522333">
    <property type="component" value="Unassembled WGS sequence"/>
</dbReference>
<organism evidence="7 8">
    <name type="scientific">Desulfovibrio piger</name>
    <dbReference type="NCBI Taxonomy" id="901"/>
    <lineage>
        <taxon>Bacteria</taxon>
        <taxon>Pseudomonadati</taxon>
        <taxon>Thermodesulfobacteriota</taxon>
        <taxon>Desulfovibrionia</taxon>
        <taxon>Desulfovibrionales</taxon>
        <taxon>Desulfovibrionaceae</taxon>
        <taxon>Desulfovibrio</taxon>
    </lineage>
</organism>
<protein>
    <recommendedName>
        <fullName evidence="2">dUTP diphosphatase</fullName>
        <ecNumber evidence="2">3.6.1.23</ecNumber>
    </recommendedName>
</protein>
<name>A0A848CBB3_9BACT</name>
<dbReference type="GO" id="GO:0000287">
    <property type="term" value="F:magnesium ion binding"/>
    <property type="evidence" value="ECO:0007669"/>
    <property type="project" value="InterPro"/>
</dbReference>
<dbReference type="EMBL" id="JABAFY010000031">
    <property type="protein sequence ID" value="NME52580.1"/>
    <property type="molecule type" value="Genomic_DNA"/>
</dbReference>
<dbReference type="GO" id="GO:0004170">
    <property type="term" value="F:dUTP diphosphatase activity"/>
    <property type="evidence" value="ECO:0007669"/>
    <property type="project" value="UniProtKB-EC"/>
</dbReference>
<dbReference type="NCBIfam" id="TIGR00576">
    <property type="entry name" value="dut"/>
    <property type="match status" value="1"/>
</dbReference>
<dbReference type="PANTHER" id="PTHR11241">
    <property type="entry name" value="DEOXYURIDINE 5'-TRIPHOSPHATE NUCLEOTIDOHYDROLASE"/>
    <property type="match status" value="1"/>
</dbReference>
<dbReference type="GO" id="GO:0046081">
    <property type="term" value="P:dUTP catabolic process"/>
    <property type="evidence" value="ECO:0007669"/>
    <property type="project" value="InterPro"/>
</dbReference>
<dbReference type="NCBIfam" id="NF001862">
    <property type="entry name" value="PRK00601.1"/>
    <property type="match status" value="1"/>
</dbReference>
<dbReference type="InterPro" id="IPR036157">
    <property type="entry name" value="dUTPase-like_sf"/>
</dbReference>
<comment type="similarity">
    <text evidence="1">Belongs to the dUTPase family.</text>
</comment>
<dbReference type="InterPro" id="IPR029054">
    <property type="entry name" value="dUTPase-like"/>
</dbReference>
<evidence type="ECO:0000256" key="4">
    <source>
        <dbReference type="ARBA" id="ARBA00023080"/>
    </source>
</evidence>
<sequence length="147" mass="15816">MGDINLRYKKTHPDAAIPVYAKPGDSGADLFAVDDYLIPPQGTVKVETGIAFEIPQGFEIQIRLRSSVAMHTTLVMPNAPATIDSGYRGPVGIILFNAGTKYAVMVKKGERIAQAVLCPVAHMNLIETDALSKTERGEGGYGHTGRF</sequence>
<keyword evidence="4" id="KW-0546">Nucleotide metabolism</keyword>
<evidence type="ECO:0000256" key="1">
    <source>
        <dbReference type="ARBA" id="ARBA00006581"/>
    </source>
</evidence>
<feature type="domain" description="dUTPase-like" evidence="6">
    <location>
        <begin position="15"/>
        <end position="145"/>
    </location>
</feature>
<comment type="catalytic activity">
    <reaction evidence="5">
        <text>dUTP + H2O = dUMP + diphosphate + H(+)</text>
        <dbReference type="Rhea" id="RHEA:10248"/>
        <dbReference type="ChEBI" id="CHEBI:15377"/>
        <dbReference type="ChEBI" id="CHEBI:15378"/>
        <dbReference type="ChEBI" id="CHEBI:33019"/>
        <dbReference type="ChEBI" id="CHEBI:61555"/>
        <dbReference type="ChEBI" id="CHEBI:246422"/>
        <dbReference type="EC" id="3.6.1.23"/>
    </reaction>
</comment>
<evidence type="ECO:0000256" key="5">
    <source>
        <dbReference type="ARBA" id="ARBA00047686"/>
    </source>
</evidence>
<reference evidence="7 8" key="1">
    <citation type="submission" date="2020-04" db="EMBL/GenBank/DDBJ databases">
        <authorList>
            <person name="Hitch T.C.A."/>
            <person name="Wylensek D."/>
            <person name="Clavel T."/>
        </authorList>
    </citation>
    <scope>NUCLEOTIDE SEQUENCE [LARGE SCALE GENOMIC DNA]</scope>
    <source>
        <strain evidence="7 8">PG-251-APC-1</strain>
    </source>
</reference>
<evidence type="ECO:0000313" key="8">
    <source>
        <dbReference type="Proteomes" id="UP000522333"/>
    </source>
</evidence>
<dbReference type="EC" id="3.6.1.23" evidence="2"/>
<dbReference type="InterPro" id="IPR033704">
    <property type="entry name" value="dUTPase_trimeric"/>
</dbReference>
<proteinExistence type="inferred from homology"/>